<dbReference type="InterPro" id="IPR013830">
    <property type="entry name" value="SGNH_hydro"/>
</dbReference>
<name>A0A6H1TYG6_9CYAN</name>
<dbReference type="Proteomes" id="UP000500857">
    <property type="component" value="Chromosome"/>
</dbReference>
<keyword evidence="3" id="KW-1185">Reference proteome</keyword>
<dbReference type="PANTHER" id="PTHR30383:SF5">
    <property type="entry name" value="SGNH HYDROLASE-TYPE ESTERASE DOMAIN-CONTAINING PROTEIN"/>
    <property type="match status" value="1"/>
</dbReference>
<evidence type="ECO:0000259" key="1">
    <source>
        <dbReference type="PROSITE" id="PS51782"/>
    </source>
</evidence>
<dbReference type="InterPro" id="IPR036514">
    <property type="entry name" value="SGNH_hydro_sf"/>
</dbReference>
<dbReference type="EMBL" id="CP051167">
    <property type="protein sequence ID" value="QIZ71187.1"/>
    <property type="molecule type" value="Genomic_DNA"/>
</dbReference>
<dbReference type="InterPro" id="IPR036779">
    <property type="entry name" value="LysM_dom_sf"/>
</dbReference>
<gene>
    <name evidence="2" type="ORF">HCG48_11860</name>
</gene>
<dbReference type="Gene3D" id="3.40.50.1110">
    <property type="entry name" value="SGNH hydrolase"/>
    <property type="match status" value="1"/>
</dbReference>
<dbReference type="SUPFAM" id="SSF52266">
    <property type="entry name" value="SGNH hydrolase"/>
    <property type="match status" value="1"/>
</dbReference>
<proteinExistence type="predicted"/>
<sequence length="319" mass="36326">MYRPTAGIQLYKQRLEGLKAGRTYTLLPPDSFREVWEGATGQPTYQDWKDLLYREAKAIAYGQGANRLVVLLGDSLTLWFPPELLISGRLWLNQGISGDNTAGMLKRLWAFSATRPDAIYVLGGINDLRQGKPDWVILKNLEYIVDEIRQAHPEARVVLQSILPTRLGALPNTRIRKINAELETIARKQGAMYLELNSRFTEPGDILRRSLTTDGVHLSRSGYLVWQKAIAQAESRLVLNRSDRYQQWLKNSEQFTLHGRRYHWVPYRIQPGDTLEAIAEKTLGSADVDYYDTIAIKNDISPDALEVDRTIYIPQVISA</sequence>
<reference evidence="2 3" key="1">
    <citation type="submission" date="2020-04" db="EMBL/GenBank/DDBJ databases">
        <authorList>
            <person name="Basu S."/>
            <person name="Maruthanayagam V."/>
            <person name="Chakraborty S."/>
            <person name="Pramanik A."/>
            <person name="Mukherjee J."/>
            <person name="Brink B."/>
        </authorList>
    </citation>
    <scope>NUCLEOTIDE SEQUENCE [LARGE SCALE GENOMIC DNA]</scope>
    <source>
        <strain evidence="2 3">AP17</strain>
    </source>
</reference>
<evidence type="ECO:0000313" key="3">
    <source>
        <dbReference type="Proteomes" id="UP000500857"/>
    </source>
</evidence>
<dbReference type="RefSeq" id="WP_168569342.1">
    <property type="nucleotide sequence ID" value="NZ_CP051167.1"/>
</dbReference>
<dbReference type="CDD" id="cd00118">
    <property type="entry name" value="LysM"/>
    <property type="match status" value="1"/>
</dbReference>
<dbReference type="KEGG" id="oxy:HCG48_11860"/>
<protein>
    <submittedName>
        <fullName evidence="2">LysM peptidoglycan-binding domain-containing protein</fullName>
    </submittedName>
</protein>
<evidence type="ECO:0000313" key="2">
    <source>
        <dbReference type="EMBL" id="QIZ71187.1"/>
    </source>
</evidence>
<feature type="domain" description="LysM" evidence="1">
    <location>
        <begin position="265"/>
        <end position="313"/>
    </location>
</feature>
<dbReference type="InterPro" id="IPR051532">
    <property type="entry name" value="Ester_Hydrolysis_Enzymes"/>
</dbReference>
<dbReference type="SMART" id="SM00257">
    <property type="entry name" value="LysM"/>
    <property type="match status" value="1"/>
</dbReference>
<dbReference type="GO" id="GO:0004622">
    <property type="term" value="F:phosphatidylcholine lysophospholipase activity"/>
    <property type="evidence" value="ECO:0007669"/>
    <property type="project" value="TreeGrafter"/>
</dbReference>
<dbReference type="Pfam" id="PF13472">
    <property type="entry name" value="Lipase_GDSL_2"/>
    <property type="match status" value="1"/>
</dbReference>
<organism evidence="2 3">
    <name type="scientific">Oxynema aestuarii AP17</name>
    <dbReference type="NCBI Taxonomy" id="2064643"/>
    <lineage>
        <taxon>Bacteria</taxon>
        <taxon>Bacillati</taxon>
        <taxon>Cyanobacteriota</taxon>
        <taxon>Cyanophyceae</taxon>
        <taxon>Oscillatoriophycideae</taxon>
        <taxon>Oscillatoriales</taxon>
        <taxon>Oscillatoriaceae</taxon>
        <taxon>Oxynema</taxon>
        <taxon>Oxynema aestuarii</taxon>
    </lineage>
</organism>
<dbReference type="PROSITE" id="PS51782">
    <property type="entry name" value="LYSM"/>
    <property type="match status" value="1"/>
</dbReference>
<dbReference type="Gene3D" id="3.10.350.10">
    <property type="entry name" value="LysM domain"/>
    <property type="match status" value="1"/>
</dbReference>
<dbReference type="PANTHER" id="PTHR30383">
    <property type="entry name" value="THIOESTERASE 1/PROTEASE 1/LYSOPHOSPHOLIPASE L1"/>
    <property type="match status" value="1"/>
</dbReference>
<accession>A0A6H1TYG6</accession>
<dbReference type="InterPro" id="IPR018392">
    <property type="entry name" value="LysM"/>
</dbReference>
<dbReference type="AlphaFoldDB" id="A0A6H1TYG6"/>
<dbReference type="Pfam" id="PF01476">
    <property type="entry name" value="LysM"/>
    <property type="match status" value="1"/>
</dbReference>